<evidence type="ECO:0000259" key="2">
    <source>
        <dbReference type="Pfam" id="PF00501"/>
    </source>
</evidence>
<dbReference type="Pfam" id="PF00501">
    <property type="entry name" value="AMP-binding"/>
    <property type="match status" value="1"/>
</dbReference>
<keyword evidence="5" id="KW-1185">Reference proteome</keyword>
<feature type="domain" description="AMP-binding enzyme C-terminal" evidence="3">
    <location>
        <begin position="739"/>
        <end position="813"/>
    </location>
</feature>
<proteinExistence type="predicted"/>
<evidence type="ECO:0008006" key="6">
    <source>
        <dbReference type="Google" id="ProtNLM"/>
    </source>
</evidence>
<sequence length="823" mass="85165">MTPAGASGATVFALPTAWRPAPGSDPAPETAVVEHADLADGLGALAGICGTDLPTVLLAAHIKVLGMLGEADERCAEVADGAGVRHVTVVRAAATWQELVLRVAKAERPVAGSADEVTYGERALFTAGAEAGGERDGSDGSERSGSDGSVERARSDGPGRSGSDGSVERAASGGAVGRPGSDEGVERAGSDGTGRSGSDGSVGRSGSDEGVERAGSDGTGRSGSDGSVGRSGSDEGVERPVSGGSVERPGYGLRVHADERRLTLTAALAPPYLARLASMHREVLRAMAADPDGDALAARLDPDERRAVLGDWSTGPRLDRGAGTVVERIEAQAAATPDATAVKVAGTGITYRELDERANRIARRLAGLGARPDALVGVCLRRTADLLPALLGVWKSGAGYLPLDPALPAERLRHMIDAAGCELVLTESAHLPALEPPAGGDVVLLDRERESIAALPATPLDRTTDPRSLAYVIYTSGSTGDPKGVMVEHAGLANYLLWTAETYAARGTGGSPVFSSISFDLGMPSLFAPLLTGQPVHLLPDPLDTADLGDELAAGAPYSFIKMTPGHLDLLSYDLTPDEIHSLAGLVIAAGDAFTSELARRWLEFAGPGGTPVATEYGPTEITVGNSGETLTEPPATELIPLGAPIPNTTMYVLTDRLEPVPVGVPGEVYIGGTGVARGYLDRPGLTAERFLPDPYGAPGSCLYRTGDRARWRADGSLEFLGRVDHQVKIRGFRVELGEIQARLRDHADVAEAVVIAVGPVRSRSLAAYVIPAEGTAMDATGLREHLAAVLPAYMLPAHFVAIDQVPLTTNGKVDTRVLQGLL</sequence>
<dbReference type="RefSeq" id="WP_346185027.1">
    <property type="nucleotide sequence ID" value="NZ_BAABCE010000015.1"/>
</dbReference>
<dbReference type="PANTHER" id="PTHR45527">
    <property type="entry name" value="NONRIBOSOMAL PEPTIDE SYNTHETASE"/>
    <property type="match status" value="1"/>
</dbReference>
<dbReference type="PROSITE" id="PS00455">
    <property type="entry name" value="AMP_BINDING"/>
    <property type="match status" value="1"/>
</dbReference>
<organism evidence="4 5">
    <name type="scientific">Streptomyces osmaniensis</name>
    <dbReference type="NCBI Taxonomy" id="593134"/>
    <lineage>
        <taxon>Bacteria</taxon>
        <taxon>Bacillati</taxon>
        <taxon>Actinomycetota</taxon>
        <taxon>Actinomycetes</taxon>
        <taxon>Kitasatosporales</taxon>
        <taxon>Streptomycetaceae</taxon>
        <taxon>Streptomyces</taxon>
    </lineage>
</organism>
<evidence type="ECO:0000256" key="1">
    <source>
        <dbReference type="SAM" id="MobiDB-lite"/>
    </source>
</evidence>
<dbReference type="InterPro" id="IPR010071">
    <property type="entry name" value="AA_adenyl_dom"/>
</dbReference>
<evidence type="ECO:0000313" key="4">
    <source>
        <dbReference type="EMBL" id="GAA3577591.1"/>
    </source>
</evidence>
<protein>
    <recommendedName>
        <fullName evidence="6">Amino acid adenylation domain-containing protein</fullName>
    </recommendedName>
</protein>
<dbReference type="PANTHER" id="PTHR45527:SF1">
    <property type="entry name" value="FATTY ACID SYNTHASE"/>
    <property type="match status" value="1"/>
</dbReference>
<dbReference type="Proteomes" id="UP001500707">
    <property type="component" value="Unassembled WGS sequence"/>
</dbReference>
<reference evidence="5" key="1">
    <citation type="journal article" date="2019" name="Int. J. Syst. Evol. Microbiol.">
        <title>The Global Catalogue of Microorganisms (GCM) 10K type strain sequencing project: providing services to taxonomists for standard genome sequencing and annotation.</title>
        <authorList>
            <consortium name="The Broad Institute Genomics Platform"/>
            <consortium name="The Broad Institute Genome Sequencing Center for Infectious Disease"/>
            <person name="Wu L."/>
            <person name="Ma J."/>
        </authorList>
    </citation>
    <scope>NUCLEOTIDE SEQUENCE [LARGE SCALE GENOMIC DNA]</scope>
    <source>
        <strain evidence="5">JCM 17656</strain>
    </source>
</reference>
<comment type="caution">
    <text evidence="4">The sequence shown here is derived from an EMBL/GenBank/DDBJ whole genome shotgun (WGS) entry which is preliminary data.</text>
</comment>
<feature type="compositionally biased region" description="Basic and acidic residues" evidence="1">
    <location>
        <begin position="132"/>
        <end position="157"/>
    </location>
</feature>
<feature type="region of interest" description="Disordered" evidence="1">
    <location>
        <begin position="128"/>
        <end position="252"/>
    </location>
</feature>
<feature type="domain" description="AMP-dependent synthetase/ligase" evidence="2">
    <location>
        <begin position="330"/>
        <end position="681"/>
    </location>
</feature>
<dbReference type="InterPro" id="IPR020845">
    <property type="entry name" value="AMP-binding_CS"/>
</dbReference>
<dbReference type="Pfam" id="PF13193">
    <property type="entry name" value="AMP-binding_C"/>
    <property type="match status" value="1"/>
</dbReference>
<dbReference type="NCBIfam" id="TIGR01733">
    <property type="entry name" value="AA-adenyl-dom"/>
    <property type="match status" value="1"/>
</dbReference>
<dbReference type="SUPFAM" id="SSF56801">
    <property type="entry name" value="Acetyl-CoA synthetase-like"/>
    <property type="match status" value="1"/>
</dbReference>
<name>A0ABP6Y6L1_9ACTN</name>
<dbReference type="InterPro" id="IPR025110">
    <property type="entry name" value="AMP-bd_C"/>
</dbReference>
<feature type="compositionally biased region" description="Basic and acidic residues" evidence="1">
    <location>
        <begin position="180"/>
        <end position="189"/>
    </location>
</feature>
<feature type="compositionally biased region" description="Basic and acidic residues" evidence="1">
    <location>
        <begin position="206"/>
        <end position="215"/>
    </location>
</feature>
<dbReference type="EMBL" id="BAABCE010000015">
    <property type="protein sequence ID" value="GAA3577591.1"/>
    <property type="molecule type" value="Genomic_DNA"/>
</dbReference>
<dbReference type="InterPro" id="IPR045851">
    <property type="entry name" value="AMP-bd_C_sf"/>
</dbReference>
<gene>
    <name evidence="4" type="ORF">GCM10022295_68910</name>
</gene>
<accession>A0ABP6Y6L1</accession>
<evidence type="ECO:0000313" key="5">
    <source>
        <dbReference type="Proteomes" id="UP001500707"/>
    </source>
</evidence>
<evidence type="ECO:0000259" key="3">
    <source>
        <dbReference type="Pfam" id="PF13193"/>
    </source>
</evidence>
<dbReference type="Gene3D" id="2.30.38.10">
    <property type="entry name" value="Luciferase, Domain 3"/>
    <property type="match status" value="1"/>
</dbReference>
<dbReference type="Gene3D" id="3.40.50.980">
    <property type="match status" value="2"/>
</dbReference>
<dbReference type="Gene3D" id="3.30.300.30">
    <property type="match status" value="1"/>
</dbReference>
<dbReference type="InterPro" id="IPR000873">
    <property type="entry name" value="AMP-dep_synth/lig_dom"/>
</dbReference>
<dbReference type="CDD" id="cd05930">
    <property type="entry name" value="A_NRPS"/>
    <property type="match status" value="1"/>
</dbReference>